<dbReference type="AlphaFoldDB" id="A0A6M3K3D9"/>
<dbReference type="EMBL" id="MT142253">
    <property type="protein sequence ID" value="QJA76930.1"/>
    <property type="molecule type" value="Genomic_DNA"/>
</dbReference>
<name>A0A6M3K3D9_9ZZZZ</name>
<sequence>MMYVNVTLDGETEMKVEGDEKILSIIETKMNNAAKTYSKKFTEAIYADQGSKAIIPIGTALATTGTYGEISKTTYSWWRGQVNSTGGVFSMDMLQARYGACSDGPLQPDLIITTQAIYDKIWLRVQPQQRGNLENTPGLAKVGFSGISFNKATIVVDKYCPAGYIFVLNTDFWKLVVHKKRNMSWTEKKVPINQDAWTRQLLWMGALLCVGPRWNGYISSVS</sequence>
<accession>A0A6M3K3D9</accession>
<evidence type="ECO:0000313" key="1">
    <source>
        <dbReference type="EMBL" id="QJA76930.1"/>
    </source>
</evidence>
<protein>
    <submittedName>
        <fullName evidence="1">Putative capsid protein</fullName>
    </submittedName>
</protein>
<dbReference type="NCBIfam" id="NF033394">
    <property type="entry name" value="capsid_maj_Podo"/>
    <property type="match status" value="1"/>
</dbReference>
<reference evidence="1" key="1">
    <citation type="submission" date="2020-03" db="EMBL/GenBank/DDBJ databases">
        <title>The deep terrestrial virosphere.</title>
        <authorList>
            <person name="Holmfeldt K."/>
            <person name="Nilsson E."/>
            <person name="Simone D."/>
            <person name="Lopez-Fernandez M."/>
            <person name="Wu X."/>
            <person name="de Brujin I."/>
            <person name="Lundin D."/>
            <person name="Andersson A."/>
            <person name="Bertilsson S."/>
            <person name="Dopson M."/>
        </authorList>
    </citation>
    <scope>NUCLEOTIDE SEQUENCE</scope>
    <source>
        <strain evidence="1">MM415A01399</strain>
    </source>
</reference>
<gene>
    <name evidence="1" type="ORF">MM415A01399_0008</name>
</gene>
<proteinExistence type="predicted"/>
<organism evidence="1">
    <name type="scientific">viral metagenome</name>
    <dbReference type="NCBI Taxonomy" id="1070528"/>
    <lineage>
        <taxon>unclassified sequences</taxon>
        <taxon>metagenomes</taxon>
        <taxon>organismal metagenomes</taxon>
    </lineage>
</organism>
<dbReference type="InterPro" id="IPR049718">
    <property type="entry name" value="AKO59007-like"/>
</dbReference>